<evidence type="ECO:0000313" key="3">
    <source>
        <dbReference type="Proteomes" id="UP000185725"/>
    </source>
</evidence>
<evidence type="ECO:0008006" key="5">
    <source>
        <dbReference type="Google" id="ProtNLM"/>
    </source>
</evidence>
<proteinExistence type="predicted"/>
<reference evidence="2 4" key="2">
    <citation type="submission" date="2018-06" db="EMBL/GenBank/DDBJ databases">
        <authorList>
            <consortium name="Pathogen Informatics"/>
            <person name="Doyle S."/>
        </authorList>
    </citation>
    <scope>NUCLEOTIDE SEQUENCE [LARGE SCALE GENOMIC DNA]</scope>
    <source>
        <strain evidence="2 4">NCTC13560</strain>
    </source>
</reference>
<keyword evidence="3" id="KW-1185">Reference proteome</keyword>
<dbReference type="RefSeq" id="WP_123890080.1">
    <property type="nucleotide sequence ID" value="NZ_CP033929.1"/>
</dbReference>
<dbReference type="AlphaFoldDB" id="A0A381FDI4"/>
<evidence type="ECO:0000313" key="4">
    <source>
        <dbReference type="Proteomes" id="UP000255231"/>
    </source>
</evidence>
<gene>
    <name evidence="2" type="ORF">NCTC13560_02643</name>
    <name evidence="1" type="ORF">SAMN05421682_103194</name>
</gene>
<dbReference type="GeneID" id="303674047"/>
<evidence type="ECO:0000313" key="1">
    <source>
        <dbReference type="EMBL" id="SIQ21546.1"/>
    </source>
</evidence>
<dbReference type="EMBL" id="FTMF01000003">
    <property type="protein sequence ID" value="SIQ21546.1"/>
    <property type="molecule type" value="Genomic_DNA"/>
</dbReference>
<dbReference type="Proteomes" id="UP000185725">
    <property type="component" value="Unassembled WGS sequence"/>
</dbReference>
<dbReference type="EMBL" id="UFVS01000001">
    <property type="protein sequence ID" value="SUX44640.1"/>
    <property type="molecule type" value="Genomic_DNA"/>
</dbReference>
<evidence type="ECO:0000313" key="2">
    <source>
        <dbReference type="EMBL" id="SUX44640.1"/>
    </source>
</evidence>
<dbReference type="NCBIfam" id="NF047798">
    <property type="entry name" value="leader_Chryseo"/>
    <property type="match status" value="1"/>
</dbReference>
<dbReference type="Proteomes" id="UP000255231">
    <property type="component" value="Unassembled WGS sequence"/>
</dbReference>
<accession>A0A381FDI4</accession>
<name>A0A381FDI4_9FLAO</name>
<reference evidence="1 3" key="1">
    <citation type="submission" date="2017-01" db="EMBL/GenBank/DDBJ databases">
        <authorList>
            <person name="Varghese N."/>
            <person name="Submissions S."/>
        </authorList>
    </citation>
    <scope>NUCLEOTIDE SEQUENCE [LARGE SCALE GENOMIC DNA]</scope>
    <source>
        <strain evidence="1 3">ATCC 27950</strain>
    </source>
</reference>
<protein>
    <recommendedName>
        <fullName evidence="5">Bacteriocin</fullName>
    </recommendedName>
</protein>
<sequence length="65" mass="7148">MKNLKKLSRENLKNLKGGGGIGSSWDLCTDIRDVSNCYSSYDHCRLYSGSGCATTQFCGQTLYCV</sequence>
<organism evidence="2 4">
    <name type="scientific">Chryseobacterium indoltheticum</name>
    <dbReference type="NCBI Taxonomy" id="254"/>
    <lineage>
        <taxon>Bacteria</taxon>
        <taxon>Pseudomonadati</taxon>
        <taxon>Bacteroidota</taxon>
        <taxon>Flavobacteriia</taxon>
        <taxon>Flavobacteriales</taxon>
        <taxon>Weeksellaceae</taxon>
        <taxon>Chryseobacterium group</taxon>
        <taxon>Chryseobacterium</taxon>
    </lineage>
</organism>
<dbReference type="InterPro" id="IPR058074">
    <property type="entry name" value="Bacteriocin-like"/>
</dbReference>
<dbReference type="OrthoDB" id="1273663at2"/>